<dbReference type="PANTHER" id="PTHR43790">
    <property type="entry name" value="CARBOHYDRATE TRANSPORT ATP-BINDING PROTEIN MG119-RELATED"/>
    <property type="match status" value="1"/>
</dbReference>
<proteinExistence type="predicted"/>
<keyword evidence="3" id="KW-0547">Nucleotide-binding</keyword>
<dbReference type="PROSITE" id="PS00211">
    <property type="entry name" value="ABC_TRANSPORTER_1"/>
    <property type="match status" value="1"/>
</dbReference>
<sequence length="545" mass="58424">MSADAVSQAGRVTPAGGTPPALDLRNITMRFGTFRALKNVDFQVRPGEIVALLGENGCGKSTLVKVLAGVNAPEPGGELYLSGRQVPLPLPPGQFRGLGLSFVHQDLGLARTLSVVENLMVGERGSANSRRPINWRAERNRVEALLESYRVHLDPTVPVNQLPPVGQALVAIVRAAEELKLYRERGDVTHSILFLDEPTVFLPEAEVEFLFDLVRTVVKDGASTVFISHDLSAVRALCDRAVVLRDGEVAGQARLGEVDDAALVELIVGPASGKTVGGTHRRPAGSALAGQPALCEVTDLRGGRVRGIDLALRSTEIVGVAGLLGSGAEDLPYLLFGERDCETGTLALGEKNIAVSSLRPFDAVRRGVALVPADRRRDAIVPTLTVAENTTILVNDRYTSFGRLRLGKLAKLVRSLLDRFDVRPRRPDATMGQLSGGNQQKVVLAKWLEIGPALLLLHEPTQGVDVAARAEIYRLVREAAEAEMATLWVSSDFEELATICDRVLIMADGVVRAELTGDEVTEDRISSAVYHYSTGAAAVLGGSEE</sequence>
<dbReference type="InterPro" id="IPR027417">
    <property type="entry name" value="P-loop_NTPase"/>
</dbReference>
<keyword evidence="4 6" id="KW-0067">ATP-binding</keyword>
<dbReference type="PROSITE" id="PS50893">
    <property type="entry name" value="ABC_TRANSPORTER_2"/>
    <property type="match status" value="1"/>
</dbReference>
<dbReference type="GO" id="GO:0016887">
    <property type="term" value="F:ATP hydrolysis activity"/>
    <property type="evidence" value="ECO:0007669"/>
    <property type="project" value="InterPro"/>
</dbReference>
<organism evidence="6 7">
    <name type="scientific">Amycolatopsis alkalitolerans</name>
    <dbReference type="NCBI Taxonomy" id="2547244"/>
    <lineage>
        <taxon>Bacteria</taxon>
        <taxon>Bacillati</taxon>
        <taxon>Actinomycetota</taxon>
        <taxon>Actinomycetes</taxon>
        <taxon>Pseudonocardiales</taxon>
        <taxon>Pseudonocardiaceae</taxon>
        <taxon>Amycolatopsis</taxon>
    </lineage>
</organism>
<evidence type="ECO:0000256" key="3">
    <source>
        <dbReference type="ARBA" id="ARBA00022741"/>
    </source>
</evidence>
<dbReference type="RefSeq" id="WP_139096475.1">
    <property type="nucleotide sequence ID" value="NZ_VDFW01000007.1"/>
</dbReference>
<evidence type="ECO:0000256" key="1">
    <source>
        <dbReference type="ARBA" id="ARBA00022448"/>
    </source>
</evidence>
<dbReference type="CDD" id="cd03216">
    <property type="entry name" value="ABC_Carb_Monos_I"/>
    <property type="match status" value="1"/>
</dbReference>
<dbReference type="InterPro" id="IPR050107">
    <property type="entry name" value="ABC_carbohydrate_import_ATPase"/>
</dbReference>
<dbReference type="PANTHER" id="PTHR43790:SF9">
    <property type="entry name" value="GALACTOFURANOSE TRANSPORTER ATP-BINDING PROTEIN YTFR"/>
    <property type="match status" value="1"/>
</dbReference>
<evidence type="ECO:0000256" key="4">
    <source>
        <dbReference type="ARBA" id="ARBA00022840"/>
    </source>
</evidence>
<dbReference type="EMBL" id="VDFW01000007">
    <property type="protein sequence ID" value="TNC26867.1"/>
    <property type="molecule type" value="Genomic_DNA"/>
</dbReference>
<dbReference type="GO" id="GO:0005524">
    <property type="term" value="F:ATP binding"/>
    <property type="evidence" value="ECO:0007669"/>
    <property type="project" value="UniProtKB-KW"/>
</dbReference>
<dbReference type="Proteomes" id="UP000305546">
    <property type="component" value="Unassembled WGS sequence"/>
</dbReference>
<keyword evidence="1" id="KW-0813">Transport</keyword>
<protein>
    <submittedName>
        <fullName evidence="6">Sugar ABC transporter ATP-binding protein</fullName>
    </submittedName>
</protein>
<keyword evidence="7" id="KW-1185">Reference proteome</keyword>
<dbReference type="InterPro" id="IPR003593">
    <property type="entry name" value="AAA+_ATPase"/>
</dbReference>
<dbReference type="CDD" id="cd03215">
    <property type="entry name" value="ABC_Carb_Monos_II"/>
    <property type="match status" value="1"/>
</dbReference>
<comment type="caution">
    <text evidence="6">The sequence shown here is derived from an EMBL/GenBank/DDBJ whole genome shotgun (WGS) entry which is preliminary data.</text>
</comment>
<dbReference type="Gene3D" id="3.40.50.300">
    <property type="entry name" value="P-loop containing nucleotide triphosphate hydrolases"/>
    <property type="match status" value="2"/>
</dbReference>
<dbReference type="InterPro" id="IPR017871">
    <property type="entry name" value="ABC_transporter-like_CS"/>
</dbReference>
<feature type="domain" description="ABC transporter" evidence="5">
    <location>
        <begin position="22"/>
        <end position="533"/>
    </location>
</feature>
<keyword evidence="2" id="KW-0677">Repeat</keyword>
<evidence type="ECO:0000259" key="5">
    <source>
        <dbReference type="PROSITE" id="PS50893"/>
    </source>
</evidence>
<evidence type="ECO:0000313" key="7">
    <source>
        <dbReference type="Proteomes" id="UP000305546"/>
    </source>
</evidence>
<evidence type="ECO:0000313" key="6">
    <source>
        <dbReference type="EMBL" id="TNC26867.1"/>
    </source>
</evidence>
<gene>
    <name evidence="6" type="ORF">FG385_10505</name>
</gene>
<dbReference type="SUPFAM" id="SSF52540">
    <property type="entry name" value="P-loop containing nucleoside triphosphate hydrolases"/>
    <property type="match status" value="2"/>
</dbReference>
<dbReference type="SMART" id="SM00382">
    <property type="entry name" value="AAA"/>
    <property type="match status" value="1"/>
</dbReference>
<dbReference type="InterPro" id="IPR003439">
    <property type="entry name" value="ABC_transporter-like_ATP-bd"/>
</dbReference>
<name>A0A5C4M1T5_9PSEU</name>
<reference evidence="6 7" key="1">
    <citation type="submission" date="2019-06" db="EMBL/GenBank/DDBJ databases">
        <title>Amycolatopsis alkalitolerans sp. nov., isolated from Gastrodia elata Blume.</title>
        <authorList>
            <person name="Narsing Rao M.P."/>
            <person name="Li W.J."/>
        </authorList>
    </citation>
    <scope>NUCLEOTIDE SEQUENCE [LARGE SCALE GENOMIC DNA]</scope>
    <source>
        <strain evidence="6 7">SYSUP0005</strain>
    </source>
</reference>
<dbReference type="Pfam" id="PF00005">
    <property type="entry name" value="ABC_tran"/>
    <property type="match status" value="2"/>
</dbReference>
<dbReference type="AlphaFoldDB" id="A0A5C4M1T5"/>
<evidence type="ECO:0000256" key="2">
    <source>
        <dbReference type="ARBA" id="ARBA00022737"/>
    </source>
</evidence>
<accession>A0A5C4M1T5</accession>
<dbReference type="OrthoDB" id="3651648at2"/>